<keyword evidence="1" id="KW-0472">Membrane</keyword>
<evidence type="ECO:0000313" key="2">
    <source>
        <dbReference type="EMBL" id="MBB5110551.1"/>
    </source>
</evidence>
<dbReference type="Proteomes" id="UP000618986">
    <property type="component" value="Unassembled WGS sequence"/>
</dbReference>
<protein>
    <submittedName>
        <fullName evidence="2">Membrane protein</fullName>
    </submittedName>
</protein>
<keyword evidence="3" id="KW-1185">Reference proteome</keyword>
<comment type="caution">
    <text evidence="2">The sequence shown here is derived from an EMBL/GenBank/DDBJ whole genome shotgun (WGS) entry which is preliminary data.</text>
</comment>
<evidence type="ECO:0000313" key="3">
    <source>
        <dbReference type="Proteomes" id="UP000618986"/>
    </source>
</evidence>
<name>A0ABR6M5A7_MICEC</name>
<reference evidence="2 3" key="1">
    <citation type="submission" date="2020-08" db="EMBL/GenBank/DDBJ databases">
        <title>Sequencing the genomes of 1000 actinobacteria strains.</title>
        <authorList>
            <person name="Klenk H.-P."/>
        </authorList>
    </citation>
    <scope>NUCLEOTIDE SEQUENCE [LARGE SCALE GENOMIC DNA]</scope>
    <source>
        <strain evidence="2 3">DSM 43036</strain>
    </source>
</reference>
<proteinExistence type="predicted"/>
<dbReference type="EMBL" id="JACHJC010000001">
    <property type="protein sequence ID" value="MBB5110551.1"/>
    <property type="molecule type" value="Genomic_DNA"/>
</dbReference>
<dbReference type="RefSeq" id="WP_184680295.1">
    <property type="nucleotide sequence ID" value="NZ_JACHJC010000001.1"/>
</dbReference>
<organism evidence="2 3">
    <name type="scientific">Micromonospora echinospora</name>
    <name type="common">Micromonospora purpurea</name>
    <dbReference type="NCBI Taxonomy" id="1877"/>
    <lineage>
        <taxon>Bacteria</taxon>
        <taxon>Bacillati</taxon>
        <taxon>Actinomycetota</taxon>
        <taxon>Actinomycetes</taxon>
        <taxon>Micromonosporales</taxon>
        <taxon>Micromonosporaceae</taxon>
        <taxon>Micromonospora</taxon>
    </lineage>
</organism>
<keyword evidence="1" id="KW-1133">Transmembrane helix</keyword>
<evidence type="ECO:0000256" key="1">
    <source>
        <dbReference type="SAM" id="Phobius"/>
    </source>
</evidence>
<sequence>MRRYLNADRLEAVVLVLILLIVAGTAGWASFSHVHDWTMRHVPDGTPDAFGWANAVLSDLVPVACLLDIRRRRRRRQPIGYPVFLMLAFASFSLAAQLAVADASPSGWLLSALPALAFMALTKLVFTGTPTPAPAAVKPTPAPAPVREPVDAEPVSVPTAPAPVFTPPTPTPAPAGAPVRSALVSSVVQAPRNGHIVSEVTR</sequence>
<gene>
    <name evidence="2" type="ORF">FHU28_000390</name>
</gene>
<feature type="transmembrane region" description="Helical" evidence="1">
    <location>
        <begin position="49"/>
        <end position="67"/>
    </location>
</feature>
<feature type="transmembrane region" description="Helical" evidence="1">
    <location>
        <begin position="12"/>
        <end position="29"/>
    </location>
</feature>
<feature type="transmembrane region" description="Helical" evidence="1">
    <location>
        <begin position="79"/>
        <end position="100"/>
    </location>
</feature>
<accession>A0ABR6M5A7</accession>
<feature type="transmembrane region" description="Helical" evidence="1">
    <location>
        <begin position="106"/>
        <end position="126"/>
    </location>
</feature>
<dbReference type="GeneID" id="300290987"/>
<keyword evidence="1" id="KW-0812">Transmembrane</keyword>